<name>A0A3N4JCT0_9PEZI</name>
<sequence length="58" mass="7109">MLHWKCYTYGSWITILHTHQSYRSIHCVQNRILLSQDIHTYFDSSLLILNPDLWKVRY</sequence>
<accession>A0A3N4JCT0</accession>
<dbReference type="Proteomes" id="UP000276215">
    <property type="component" value="Unassembled WGS sequence"/>
</dbReference>
<dbReference type="InterPro" id="IPR003615">
    <property type="entry name" value="HNH_nuc"/>
</dbReference>
<protein>
    <recommendedName>
        <fullName evidence="1">HNH nuclease domain-containing protein</fullName>
    </recommendedName>
</protein>
<dbReference type="AlphaFoldDB" id="A0A3N4JCT0"/>
<dbReference type="Pfam" id="PF13391">
    <property type="entry name" value="HNH_2"/>
    <property type="match status" value="1"/>
</dbReference>
<keyword evidence="3" id="KW-1185">Reference proteome</keyword>
<organism evidence="2 3">
    <name type="scientific">Choiromyces venosus 120613-1</name>
    <dbReference type="NCBI Taxonomy" id="1336337"/>
    <lineage>
        <taxon>Eukaryota</taxon>
        <taxon>Fungi</taxon>
        <taxon>Dikarya</taxon>
        <taxon>Ascomycota</taxon>
        <taxon>Pezizomycotina</taxon>
        <taxon>Pezizomycetes</taxon>
        <taxon>Pezizales</taxon>
        <taxon>Tuberaceae</taxon>
        <taxon>Choiromyces</taxon>
    </lineage>
</organism>
<dbReference type="EMBL" id="ML120440">
    <property type="protein sequence ID" value="RPA94250.1"/>
    <property type="molecule type" value="Genomic_DNA"/>
</dbReference>
<evidence type="ECO:0000259" key="1">
    <source>
        <dbReference type="Pfam" id="PF13391"/>
    </source>
</evidence>
<gene>
    <name evidence="2" type="ORF">L873DRAFT_1776482</name>
</gene>
<reference evidence="2 3" key="1">
    <citation type="journal article" date="2018" name="Nat. Ecol. Evol.">
        <title>Pezizomycetes genomes reveal the molecular basis of ectomycorrhizal truffle lifestyle.</title>
        <authorList>
            <person name="Murat C."/>
            <person name="Payen T."/>
            <person name="Noel B."/>
            <person name="Kuo A."/>
            <person name="Morin E."/>
            <person name="Chen J."/>
            <person name="Kohler A."/>
            <person name="Krizsan K."/>
            <person name="Balestrini R."/>
            <person name="Da Silva C."/>
            <person name="Montanini B."/>
            <person name="Hainaut M."/>
            <person name="Levati E."/>
            <person name="Barry K.W."/>
            <person name="Belfiori B."/>
            <person name="Cichocki N."/>
            <person name="Clum A."/>
            <person name="Dockter R.B."/>
            <person name="Fauchery L."/>
            <person name="Guy J."/>
            <person name="Iotti M."/>
            <person name="Le Tacon F."/>
            <person name="Lindquist E.A."/>
            <person name="Lipzen A."/>
            <person name="Malagnac F."/>
            <person name="Mello A."/>
            <person name="Molinier V."/>
            <person name="Miyauchi S."/>
            <person name="Poulain J."/>
            <person name="Riccioni C."/>
            <person name="Rubini A."/>
            <person name="Sitrit Y."/>
            <person name="Splivallo R."/>
            <person name="Traeger S."/>
            <person name="Wang M."/>
            <person name="Zifcakova L."/>
            <person name="Wipf D."/>
            <person name="Zambonelli A."/>
            <person name="Paolocci F."/>
            <person name="Nowrousian M."/>
            <person name="Ottonello S."/>
            <person name="Baldrian P."/>
            <person name="Spatafora J.W."/>
            <person name="Henrissat B."/>
            <person name="Nagy L.G."/>
            <person name="Aury J.M."/>
            <person name="Wincker P."/>
            <person name="Grigoriev I.V."/>
            <person name="Bonfante P."/>
            <person name="Martin F.M."/>
        </authorList>
    </citation>
    <scope>NUCLEOTIDE SEQUENCE [LARGE SCALE GENOMIC DNA]</scope>
    <source>
        <strain evidence="2 3">120613-1</strain>
    </source>
</reference>
<evidence type="ECO:0000313" key="3">
    <source>
        <dbReference type="Proteomes" id="UP000276215"/>
    </source>
</evidence>
<dbReference type="OrthoDB" id="2142759at2759"/>
<proteinExistence type="predicted"/>
<feature type="domain" description="HNH nuclease" evidence="1">
    <location>
        <begin position="19"/>
        <end position="50"/>
    </location>
</feature>
<evidence type="ECO:0000313" key="2">
    <source>
        <dbReference type="EMBL" id="RPA94250.1"/>
    </source>
</evidence>